<dbReference type="Proteomes" id="UP001066276">
    <property type="component" value="Chromosome 6"/>
</dbReference>
<name>A0AAV7QPW5_PLEWA</name>
<comment type="caution">
    <text evidence="2">The sequence shown here is derived from an EMBL/GenBank/DDBJ whole genome shotgun (WGS) entry which is preliminary data.</text>
</comment>
<feature type="compositionally biased region" description="Acidic residues" evidence="1">
    <location>
        <begin position="10"/>
        <end position="30"/>
    </location>
</feature>
<feature type="region of interest" description="Disordered" evidence="1">
    <location>
        <begin position="1"/>
        <end position="51"/>
    </location>
</feature>
<evidence type="ECO:0000313" key="3">
    <source>
        <dbReference type="Proteomes" id="UP001066276"/>
    </source>
</evidence>
<evidence type="ECO:0000256" key="1">
    <source>
        <dbReference type="SAM" id="MobiDB-lite"/>
    </source>
</evidence>
<proteinExistence type="predicted"/>
<evidence type="ECO:0000313" key="2">
    <source>
        <dbReference type="EMBL" id="KAJ1141422.1"/>
    </source>
</evidence>
<reference evidence="2" key="1">
    <citation type="journal article" date="2022" name="bioRxiv">
        <title>Sequencing and chromosome-scale assembly of the giantPleurodeles waltlgenome.</title>
        <authorList>
            <person name="Brown T."/>
            <person name="Elewa A."/>
            <person name="Iarovenko S."/>
            <person name="Subramanian E."/>
            <person name="Araus A.J."/>
            <person name="Petzold A."/>
            <person name="Susuki M."/>
            <person name="Suzuki K.-i.T."/>
            <person name="Hayashi T."/>
            <person name="Toyoda A."/>
            <person name="Oliveira C."/>
            <person name="Osipova E."/>
            <person name="Leigh N.D."/>
            <person name="Simon A."/>
            <person name="Yun M.H."/>
        </authorList>
    </citation>
    <scope>NUCLEOTIDE SEQUENCE</scope>
    <source>
        <strain evidence="2">20211129_DDA</strain>
        <tissue evidence="2">Liver</tissue>
    </source>
</reference>
<accession>A0AAV7QPW5</accession>
<organism evidence="2 3">
    <name type="scientific">Pleurodeles waltl</name>
    <name type="common">Iberian ribbed newt</name>
    <dbReference type="NCBI Taxonomy" id="8319"/>
    <lineage>
        <taxon>Eukaryota</taxon>
        <taxon>Metazoa</taxon>
        <taxon>Chordata</taxon>
        <taxon>Craniata</taxon>
        <taxon>Vertebrata</taxon>
        <taxon>Euteleostomi</taxon>
        <taxon>Amphibia</taxon>
        <taxon>Batrachia</taxon>
        <taxon>Caudata</taxon>
        <taxon>Salamandroidea</taxon>
        <taxon>Salamandridae</taxon>
        <taxon>Pleurodelinae</taxon>
        <taxon>Pleurodeles</taxon>
    </lineage>
</organism>
<gene>
    <name evidence="2" type="ORF">NDU88_007755</name>
</gene>
<protein>
    <submittedName>
        <fullName evidence="2">Uncharacterized protein</fullName>
    </submittedName>
</protein>
<dbReference type="EMBL" id="JANPWB010000010">
    <property type="protein sequence ID" value="KAJ1141422.1"/>
    <property type="molecule type" value="Genomic_DNA"/>
</dbReference>
<keyword evidence="3" id="KW-1185">Reference proteome</keyword>
<sequence>MEHVAKPDPQQEEETADPDDREDEEAEDEDNRTSGQQNLSHPSVLPMTHRQDSATSQFYDYWCILCGSGMMA</sequence>
<dbReference type="AlphaFoldDB" id="A0AAV7QPW5"/>